<evidence type="ECO:0000256" key="1">
    <source>
        <dbReference type="ARBA" id="ARBA00001933"/>
    </source>
</evidence>
<evidence type="ECO:0000313" key="4">
    <source>
        <dbReference type="EMBL" id="KFX75128.1"/>
    </source>
</evidence>
<dbReference type="PANTHER" id="PTHR43713">
    <property type="entry name" value="GLUTAMATE-1-SEMIALDEHYDE 2,1-AMINOMUTASE"/>
    <property type="match status" value="1"/>
</dbReference>
<dbReference type="InterPro" id="IPR015424">
    <property type="entry name" value="PyrdxlP-dep_Trfase"/>
</dbReference>
<dbReference type="Gene3D" id="3.90.1150.10">
    <property type="entry name" value="Aspartate Aminotransferase, domain 1"/>
    <property type="match status" value="1"/>
</dbReference>
<dbReference type="InterPro" id="IPR005814">
    <property type="entry name" value="Aminotrans_3"/>
</dbReference>
<dbReference type="Gene3D" id="3.40.640.10">
    <property type="entry name" value="Type I PLP-dependent aspartate aminotransferase-like (Major domain)"/>
    <property type="match status" value="1"/>
</dbReference>
<gene>
    <name evidence="4" type="ORF">EE52_0208680</name>
</gene>
<sequence>MEQIKLSKEGKSQSLYVDAKKIIPGGGQLLSKRPEQFLPDYLPAYYSKAKGCYIWDLDGNKILDMSTMGIGSCIIGYADDEINTVVKNCIDNGSMSSLMAPEEVELANMLLDLHPWADMVRYAKGGGDAMAVAVRIARAATEKDIILFSGYHGWHDWYLSANLADNKALDGQLLKGLSPVGVARELKGTSYPFFYNNKEEFLDLISKYGDKIGGVVLEAVRGTQPEDGFFETIMAETKRLGVPLIIDEVTSGFRLTCGGSHLVYGIEPDICVFAKGMANGFPMAAIIGKAKFMDHAQDSFISSTFWTERIGLTAAIATIKKMQRENVQKHLIDCGRQIQEGWKMYADKYGINIHVTGILPLSHISFIDDPLVLKTLFTQEMLRRGILAKDSYYASFAHKQEHIDYYFSVVDEVFAIMAEAIRTDTVKDLLLGPVCMTGFQRLA</sequence>
<keyword evidence="4" id="KW-0032">Aminotransferase</keyword>
<comment type="cofactor">
    <cofactor evidence="1">
        <name>pyridoxal 5'-phosphate</name>
        <dbReference type="ChEBI" id="CHEBI:597326"/>
    </cofactor>
</comment>
<proteinExistence type="inferred from homology"/>
<accession>A0A0I9SAH8</accession>
<reference evidence="4" key="2">
    <citation type="submission" date="2014-07" db="EMBL/GenBank/DDBJ databases">
        <title>Genetics and epidemiology of antimicrobial resistance in B. fragilis group.</title>
        <authorList>
            <person name="Sydenham T.V."/>
            <person name="Hasman H."/>
            <person name="Kemp M."/>
            <person name="Justesen U.S."/>
        </authorList>
    </citation>
    <scope>NUCLEOTIDE SEQUENCE [LARGE SCALE GENOMIC DNA]</scope>
    <source>
        <strain evidence="4">DCMOUH0018B</strain>
    </source>
</reference>
<dbReference type="InterPro" id="IPR015422">
    <property type="entry name" value="PyrdxlP-dep_Trfase_small"/>
</dbReference>
<dbReference type="PATRIC" id="fig|817.52.peg.883"/>
<evidence type="ECO:0000256" key="2">
    <source>
        <dbReference type="ARBA" id="ARBA00022898"/>
    </source>
</evidence>
<name>A0A0I9SAH8_BACFG</name>
<evidence type="ECO:0000256" key="3">
    <source>
        <dbReference type="RuleBase" id="RU003560"/>
    </source>
</evidence>
<organism evidence="4">
    <name type="scientific">Bacteroides fragilis</name>
    <dbReference type="NCBI Taxonomy" id="817"/>
    <lineage>
        <taxon>Bacteria</taxon>
        <taxon>Pseudomonadati</taxon>
        <taxon>Bacteroidota</taxon>
        <taxon>Bacteroidia</taxon>
        <taxon>Bacteroidales</taxon>
        <taxon>Bacteroidaceae</taxon>
        <taxon>Bacteroides</taxon>
    </lineage>
</organism>
<dbReference type="PANTHER" id="PTHR43713:SF3">
    <property type="entry name" value="GLUTAMATE-1-SEMIALDEHYDE 2,1-AMINOMUTASE 1, CHLOROPLASTIC-RELATED"/>
    <property type="match status" value="1"/>
</dbReference>
<comment type="similarity">
    <text evidence="3">Belongs to the class-III pyridoxal-phosphate-dependent aminotransferase family.</text>
</comment>
<dbReference type="EMBL" id="JMZZ02000105">
    <property type="protein sequence ID" value="KFX75128.1"/>
    <property type="molecule type" value="Genomic_DNA"/>
</dbReference>
<comment type="caution">
    <text evidence="4">The sequence shown here is derived from an EMBL/GenBank/DDBJ whole genome shotgun (WGS) entry which is preliminary data.</text>
</comment>
<dbReference type="GO" id="GO:0008483">
    <property type="term" value="F:transaminase activity"/>
    <property type="evidence" value="ECO:0007669"/>
    <property type="project" value="UniProtKB-KW"/>
</dbReference>
<dbReference type="AlphaFoldDB" id="A0A0I9SAH8"/>
<reference evidence="4" key="1">
    <citation type="book" date="2014" name="THE 24TH EUROPEAN CONGRESS OF CLINICAL MICROBIOLOGY AND INFECTIOUS DISEASES" publisher="ECCMID 2014" city="Barcelona, Spain">
        <title>Identification of resistance genes in three multidrug-resistant Bacteroides fragilis isolates by whole genome sequencing.</title>
        <editorList>
            <person name="Unknown"/>
            <person name="A."/>
        </editorList>
        <authorList>
            <person name="Sydenham T.V."/>
            <person name="Hasman H."/>
            <person name="Wang M."/>
            <person name="Soki J."/>
            <person name="Nagy E."/>
            <person name="Justesen U.S."/>
        </authorList>
    </citation>
    <scope>NUCLEOTIDE SEQUENCE</scope>
    <source>
        <strain evidence="4">DCMOUH0018B</strain>
    </source>
</reference>
<dbReference type="RefSeq" id="WP_032542488.1">
    <property type="nucleotide sequence ID" value="NZ_CAEUHN010000018.1"/>
</dbReference>
<dbReference type="SUPFAM" id="SSF53383">
    <property type="entry name" value="PLP-dependent transferases"/>
    <property type="match status" value="1"/>
</dbReference>
<keyword evidence="4" id="KW-0808">Transferase</keyword>
<dbReference type="InterPro" id="IPR015421">
    <property type="entry name" value="PyrdxlP-dep_Trfase_major"/>
</dbReference>
<keyword evidence="2 3" id="KW-0663">Pyridoxal phosphate</keyword>
<protein>
    <submittedName>
        <fullName evidence="4">Aminotransferase class III</fullName>
    </submittedName>
</protein>
<dbReference type="Pfam" id="PF00202">
    <property type="entry name" value="Aminotran_3"/>
    <property type="match status" value="1"/>
</dbReference>
<dbReference type="GO" id="GO:0030170">
    <property type="term" value="F:pyridoxal phosphate binding"/>
    <property type="evidence" value="ECO:0007669"/>
    <property type="project" value="InterPro"/>
</dbReference>